<dbReference type="SMART" id="SM00320">
    <property type="entry name" value="WD40"/>
    <property type="match status" value="4"/>
</dbReference>
<feature type="compositionally biased region" description="Polar residues" evidence="8">
    <location>
        <begin position="15"/>
        <end position="24"/>
    </location>
</feature>
<feature type="repeat" description="WD" evidence="7">
    <location>
        <begin position="112"/>
        <end position="153"/>
    </location>
</feature>
<organism evidence="10 11">
    <name type="scientific">Coemansia spiralis</name>
    <dbReference type="NCBI Taxonomy" id="417178"/>
    <lineage>
        <taxon>Eukaryota</taxon>
        <taxon>Fungi</taxon>
        <taxon>Fungi incertae sedis</taxon>
        <taxon>Zoopagomycota</taxon>
        <taxon>Kickxellomycotina</taxon>
        <taxon>Kickxellomycetes</taxon>
        <taxon>Kickxellales</taxon>
        <taxon>Kickxellaceae</taxon>
        <taxon>Coemansia</taxon>
    </lineage>
</organism>
<dbReference type="PROSITE" id="PS50082">
    <property type="entry name" value="WD_REPEATS_2"/>
    <property type="match status" value="1"/>
</dbReference>
<dbReference type="InterPro" id="IPR020892">
    <property type="entry name" value="Cyclophilin-type_PPIase_CS"/>
</dbReference>
<evidence type="ECO:0000256" key="6">
    <source>
        <dbReference type="ARBA" id="ARBA00023235"/>
    </source>
</evidence>
<dbReference type="InterPro" id="IPR001680">
    <property type="entry name" value="WD40_rpt"/>
</dbReference>
<feature type="domain" description="PPIase cyclophilin-type" evidence="9">
    <location>
        <begin position="482"/>
        <end position="629"/>
    </location>
</feature>
<sequence length="635" mass="71508">MSRRDKDRKRAAEIQDSTNGSESGVSLEAESKANKNEPNGPSKKRTKETKLVDSRTLDHIPCAKMYERSYMHRDTVSHVVMTKTGFIITISVDGHIKFWKKREKGIEFVKDFRAHLGPISAYAVSTDGHLFATTSADKTVKVFDVLNFDMISIIDTDIVSLSICWIKDPLDQSTCIVVADSNLPVAYIYDPYSGNTPKRTITNVHRQPILLMGYNPAVECIVSIDKGGMIEYWALDEPHELPQSVNFQLKTQTDLYEFKKAKCVPNSLTFSPNFELFSCTCMTDSTVRVFKFSTGKLYRKYDESISASNTIQQGDENGRFKLDEMEFGRRLATENEIRKSSEGKGINAVFDNNSRFLFLASLFGIKVVDLSTNKVVRILGKSEPRRFLNIGLCQTLPNSYTARLDLVTSSNSGAKKDAGEDPTLFCTAYKSNRFYMFTREEPDYSAQDNTRDIFNEKPTREEASLAIAPAKQKPVRSAVLRTTLGDIHLSLFPEYAPKAVENFAVHSRNGYYNGVIFHRVIKRFMIQTGDPLGDGTGGESIWGKPFEDEFTPNLRHDHPYMLSMANAGPQTNGSQFFITTIESAPWLDDKHTIFGRVTSGTDIVHLIEAAKTDKRDKPLEDISVLNIQIQHDNSQ</sequence>
<evidence type="ECO:0000256" key="7">
    <source>
        <dbReference type="PROSITE-ProRule" id="PRU00221"/>
    </source>
</evidence>
<dbReference type="PROSITE" id="PS00170">
    <property type="entry name" value="CSA_PPIASE_1"/>
    <property type="match status" value="1"/>
</dbReference>
<evidence type="ECO:0000256" key="2">
    <source>
        <dbReference type="ARBA" id="ARBA00013194"/>
    </source>
</evidence>
<dbReference type="GO" id="GO:0005634">
    <property type="term" value="C:nucleus"/>
    <property type="evidence" value="ECO:0007669"/>
    <property type="project" value="UniProtKB-ARBA"/>
</dbReference>
<dbReference type="Pfam" id="PF00400">
    <property type="entry name" value="WD40"/>
    <property type="match status" value="1"/>
</dbReference>
<evidence type="ECO:0000313" key="11">
    <source>
        <dbReference type="Proteomes" id="UP001151518"/>
    </source>
</evidence>
<evidence type="ECO:0000256" key="5">
    <source>
        <dbReference type="ARBA" id="ARBA00023110"/>
    </source>
</evidence>
<feature type="region of interest" description="Disordered" evidence="8">
    <location>
        <begin position="1"/>
        <end position="51"/>
    </location>
</feature>
<dbReference type="InterPro" id="IPR036322">
    <property type="entry name" value="WD40_repeat_dom_sf"/>
</dbReference>
<dbReference type="Proteomes" id="UP001151518">
    <property type="component" value="Unassembled WGS sequence"/>
</dbReference>
<dbReference type="PANTHER" id="PTHR45625">
    <property type="entry name" value="PEPTIDYL-PROLYL CIS-TRANS ISOMERASE-RELATED"/>
    <property type="match status" value="1"/>
</dbReference>
<gene>
    <name evidence="10" type="primary">cyp15</name>
    <name evidence="10" type="ORF">GGI25_005042</name>
</gene>
<dbReference type="GO" id="GO:0006457">
    <property type="term" value="P:protein folding"/>
    <property type="evidence" value="ECO:0007669"/>
    <property type="project" value="InterPro"/>
</dbReference>
<dbReference type="AlphaFoldDB" id="A0A9W8G3L2"/>
<dbReference type="SUPFAM" id="SSF50978">
    <property type="entry name" value="WD40 repeat-like"/>
    <property type="match status" value="1"/>
</dbReference>
<dbReference type="EC" id="5.2.1.8" evidence="2"/>
<dbReference type="Gene3D" id="2.40.100.10">
    <property type="entry name" value="Cyclophilin-like"/>
    <property type="match status" value="1"/>
</dbReference>
<dbReference type="InterPro" id="IPR029000">
    <property type="entry name" value="Cyclophilin-like_dom_sf"/>
</dbReference>
<dbReference type="InterPro" id="IPR044666">
    <property type="entry name" value="Cyclophilin_A-like"/>
</dbReference>
<keyword evidence="3 7" id="KW-0853">WD repeat</keyword>
<dbReference type="EMBL" id="JANBTW010000080">
    <property type="protein sequence ID" value="KAJ2672544.1"/>
    <property type="molecule type" value="Genomic_DNA"/>
</dbReference>
<keyword evidence="6 10" id="KW-0413">Isomerase</keyword>
<dbReference type="Pfam" id="PF00160">
    <property type="entry name" value="Pro_isomerase"/>
    <property type="match status" value="1"/>
</dbReference>
<dbReference type="InterPro" id="IPR015943">
    <property type="entry name" value="WD40/YVTN_repeat-like_dom_sf"/>
</dbReference>
<evidence type="ECO:0000313" key="10">
    <source>
        <dbReference type="EMBL" id="KAJ2672544.1"/>
    </source>
</evidence>
<name>A0A9W8G3L2_9FUNG</name>
<protein>
    <recommendedName>
        <fullName evidence="2">peptidylprolyl isomerase</fullName>
        <ecNumber evidence="2">5.2.1.8</ecNumber>
    </recommendedName>
</protein>
<evidence type="ECO:0000256" key="4">
    <source>
        <dbReference type="ARBA" id="ARBA00022737"/>
    </source>
</evidence>
<dbReference type="CDD" id="cd01927">
    <property type="entry name" value="cyclophilin_WD40"/>
    <property type="match status" value="1"/>
</dbReference>
<dbReference type="GO" id="GO:0003755">
    <property type="term" value="F:peptidyl-prolyl cis-trans isomerase activity"/>
    <property type="evidence" value="ECO:0007669"/>
    <property type="project" value="UniProtKB-KW"/>
</dbReference>
<dbReference type="PROSITE" id="PS50294">
    <property type="entry name" value="WD_REPEATS_REGION"/>
    <property type="match status" value="1"/>
</dbReference>
<evidence type="ECO:0000256" key="1">
    <source>
        <dbReference type="ARBA" id="ARBA00000971"/>
    </source>
</evidence>
<reference evidence="10" key="1">
    <citation type="submission" date="2022-07" db="EMBL/GenBank/DDBJ databases">
        <title>Phylogenomic reconstructions and comparative analyses of Kickxellomycotina fungi.</title>
        <authorList>
            <person name="Reynolds N.K."/>
            <person name="Stajich J.E."/>
            <person name="Barry K."/>
            <person name="Grigoriev I.V."/>
            <person name="Crous P."/>
            <person name="Smith M.E."/>
        </authorList>
    </citation>
    <scope>NUCLEOTIDE SEQUENCE</scope>
    <source>
        <strain evidence="10">NRRL 3115</strain>
    </source>
</reference>
<keyword evidence="5" id="KW-0697">Rotamase</keyword>
<comment type="catalytic activity">
    <reaction evidence="1">
        <text>[protein]-peptidylproline (omega=180) = [protein]-peptidylproline (omega=0)</text>
        <dbReference type="Rhea" id="RHEA:16237"/>
        <dbReference type="Rhea" id="RHEA-COMP:10747"/>
        <dbReference type="Rhea" id="RHEA-COMP:10748"/>
        <dbReference type="ChEBI" id="CHEBI:83833"/>
        <dbReference type="ChEBI" id="CHEBI:83834"/>
        <dbReference type="EC" id="5.2.1.8"/>
    </reaction>
</comment>
<dbReference type="SUPFAM" id="SSF50891">
    <property type="entry name" value="Cyclophilin-like"/>
    <property type="match status" value="1"/>
</dbReference>
<proteinExistence type="predicted"/>
<evidence type="ECO:0000256" key="3">
    <source>
        <dbReference type="ARBA" id="ARBA00022574"/>
    </source>
</evidence>
<accession>A0A9W8G3L2</accession>
<dbReference type="Gene3D" id="2.130.10.10">
    <property type="entry name" value="YVTN repeat-like/Quinoprotein amine dehydrogenase"/>
    <property type="match status" value="2"/>
</dbReference>
<evidence type="ECO:0000256" key="8">
    <source>
        <dbReference type="SAM" id="MobiDB-lite"/>
    </source>
</evidence>
<feature type="compositionally biased region" description="Basic and acidic residues" evidence="8">
    <location>
        <begin position="1"/>
        <end position="13"/>
    </location>
</feature>
<dbReference type="PRINTS" id="PR00153">
    <property type="entry name" value="CSAPPISMRASE"/>
</dbReference>
<dbReference type="PANTHER" id="PTHR45625:SF4">
    <property type="entry name" value="PEPTIDYLPROLYL ISOMERASE DOMAIN AND WD REPEAT-CONTAINING PROTEIN 1"/>
    <property type="match status" value="1"/>
</dbReference>
<dbReference type="FunFam" id="2.40.100.10:FF:000003">
    <property type="entry name" value="Peptidylprolyl isomerase domain and WD repeat-containing 1"/>
    <property type="match status" value="1"/>
</dbReference>
<dbReference type="OrthoDB" id="10264753at2759"/>
<evidence type="ECO:0000259" key="9">
    <source>
        <dbReference type="PROSITE" id="PS50072"/>
    </source>
</evidence>
<keyword evidence="4" id="KW-0677">Repeat</keyword>
<comment type="caution">
    <text evidence="10">The sequence shown here is derived from an EMBL/GenBank/DDBJ whole genome shotgun (WGS) entry which is preliminary data.</text>
</comment>
<dbReference type="PROSITE" id="PS50072">
    <property type="entry name" value="CSA_PPIASE_2"/>
    <property type="match status" value="1"/>
</dbReference>
<dbReference type="InterPro" id="IPR002130">
    <property type="entry name" value="Cyclophilin-type_PPIase_dom"/>
</dbReference>